<dbReference type="STRING" id="760142.Hipma_0454"/>
<dbReference type="eggNOG" id="COG0218">
    <property type="taxonomic scope" value="Bacteria"/>
</dbReference>
<sequence>MPNQEKNNGDFRHCEKHGEANGCLSFKKAIFEGSYEDARLLGLPQIAFAGRSNVGKSSLINAILSRKIAYVSKNPGKTVMINAIKVNDRFYFIDLPGYGYARRSKQMRNKWRKTIEDYLKNSNLLYHVFVLVDSRHLPMDNDIMFLDWLRFYKKTFSVVFTKTDKSTQKDISANISYLKKQIGNFSYFLTSSKKKRDIDKLCDFIAERVEEFP</sequence>
<dbReference type="RefSeq" id="WP_013681467.1">
    <property type="nucleotide sequence ID" value="NC_015318.1"/>
</dbReference>
<evidence type="ECO:0000313" key="12">
    <source>
        <dbReference type="EMBL" id="AEA33426.1"/>
    </source>
</evidence>
<organism evidence="12 13">
    <name type="scientific">Hippea maritima (strain ATCC 700847 / DSM 10411 / MH2)</name>
    <dbReference type="NCBI Taxonomy" id="760142"/>
    <lineage>
        <taxon>Bacteria</taxon>
        <taxon>Pseudomonadati</taxon>
        <taxon>Campylobacterota</taxon>
        <taxon>Desulfurellia</taxon>
        <taxon>Desulfurellales</taxon>
        <taxon>Hippeaceae</taxon>
        <taxon>Hippea</taxon>
    </lineage>
</organism>
<evidence type="ECO:0000256" key="5">
    <source>
        <dbReference type="ARBA" id="ARBA00022741"/>
    </source>
</evidence>
<evidence type="ECO:0000313" key="13">
    <source>
        <dbReference type="Proteomes" id="UP000008139"/>
    </source>
</evidence>
<evidence type="ECO:0000256" key="10">
    <source>
        <dbReference type="HAMAP-Rule" id="MF_00321"/>
    </source>
</evidence>
<evidence type="ECO:0000256" key="9">
    <source>
        <dbReference type="ARBA" id="ARBA00023306"/>
    </source>
</evidence>
<reference evidence="12 13" key="1">
    <citation type="journal article" date="2011" name="Stand. Genomic Sci.">
        <title>Complete genome sequence of the thermophilic sulfur-reducer Hippea maritima type strain (MH(2)).</title>
        <authorList>
            <person name="Huntemann M."/>
            <person name="Lu M."/>
            <person name="Nolan M."/>
            <person name="Lapidus A."/>
            <person name="Lucas S."/>
            <person name="Hammon N."/>
            <person name="Deshpande S."/>
            <person name="Cheng J.F."/>
            <person name="Tapia R."/>
            <person name="Han C."/>
            <person name="Goodwin L."/>
            <person name="Pitluck S."/>
            <person name="Liolios K."/>
            <person name="Pagani I."/>
            <person name="Ivanova N."/>
            <person name="Ovchinikova G."/>
            <person name="Pati A."/>
            <person name="Chen A."/>
            <person name="Palaniappan K."/>
            <person name="Land M."/>
            <person name="Hauser L."/>
            <person name="Jeffries C.D."/>
            <person name="Detter J.C."/>
            <person name="Brambilla E.M."/>
            <person name="Rohde M."/>
            <person name="Spring S."/>
            <person name="Goker M."/>
            <person name="Woyke T."/>
            <person name="Bristow J."/>
            <person name="Eisen J.A."/>
            <person name="Markowitz V."/>
            <person name="Hugenholtz P."/>
            <person name="Kyrpides N.C."/>
            <person name="Klenk H.P."/>
            <person name="Mavromatis K."/>
        </authorList>
    </citation>
    <scope>NUCLEOTIDE SEQUENCE [LARGE SCALE GENOMIC DNA]</scope>
    <source>
        <strain evidence="13">ATCC 700847 / DSM 10411 / MH2</strain>
    </source>
</reference>
<dbReference type="CDD" id="cd01876">
    <property type="entry name" value="YihA_EngB"/>
    <property type="match status" value="1"/>
</dbReference>
<evidence type="ECO:0000256" key="3">
    <source>
        <dbReference type="ARBA" id="ARBA00022618"/>
    </source>
</evidence>
<dbReference type="GO" id="GO:0005829">
    <property type="term" value="C:cytosol"/>
    <property type="evidence" value="ECO:0007669"/>
    <property type="project" value="TreeGrafter"/>
</dbReference>
<reference evidence="13" key="2">
    <citation type="submission" date="2011-03" db="EMBL/GenBank/DDBJ databases">
        <title>The complete genome of Hippea maritima DSM 10411.</title>
        <authorList>
            <consortium name="US DOE Joint Genome Institute (JGI-PGF)"/>
            <person name="Lucas S."/>
            <person name="Copeland A."/>
            <person name="Lapidus A."/>
            <person name="Bruce D."/>
            <person name="Goodwin L."/>
            <person name="Pitluck S."/>
            <person name="Peters L."/>
            <person name="Kyrpides N."/>
            <person name="Mavromatis K."/>
            <person name="Pagani I."/>
            <person name="Ivanova N."/>
            <person name="Mikhailova N."/>
            <person name="Lu M."/>
            <person name="Detter J.C."/>
            <person name="Tapia R."/>
            <person name="Han C."/>
            <person name="Land M."/>
            <person name="Hauser L."/>
            <person name="Markowitz V."/>
            <person name="Cheng J.-F."/>
            <person name="Hugenholtz P."/>
            <person name="Woyke T."/>
            <person name="Wu D."/>
            <person name="Spring S."/>
            <person name="Schroeder M."/>
            <person name="Brambilla E."/>
            <person name="Klenk H.-P."/>
            <person name="Eisen J.A."/>
        </authorList>
    </citation>
    <scope>NUCLEOTIDE SEQUENCE [LARGE SCALE GENOMIC DNA]</scope>
    <source>
        <strain evidence="13">ATCC 700847 / DSM 10411 / MH2</strain>
    </source>
</reference>
<dbReference type="HAMAP" id="MF_00321">
    <property type="entry name" value="GTPase_EngB"/>
    <property type="match status" value="1"/>
</dbReference>
<name>F2LU27_HIPMA</name>
<dbReference type="InterPro" id="IPR030393">
    <property type="entry name" value="G_ENGB_dom"/>
</dbReference>
<dbReference type="InterPro" id="IPR006073">
    <property type="entry name" value="GTP-bd"/>
</dbReference>
<keyword evidence="3 10" id="KW-0132">Cell division</keyword>
<dbReference type="PANTHER" id="PTHR11649:SF13">
    <property type="entry name" value="ENGB-TYPE G DOMAIN-CONTAINING PROTEIN"/>
    <property type="match status" value="1"/>
</dbReference>
<dbReference type="GO" id="GO:0000917">
    <property type="term" value="P:division septum assembly"/>
    <property type="evidence" value="ECO:0007669"/>
    <property type="project" value="UniProtKB-KW"/>
</dbReference>
<keyword evidence="6" id="KW-0460">Magnesium</keyword>
<dbReference type="Gene3D" id="3.40.50.300">
    <property type="entry name" value="P-loop containing nucleotide triphosphate hydrolases"/>
    <property type="match status" value="1"/>
</dbReference>
<dbReference type="FunCoup" id="F2LU27">
    <property type="interactions" value="319"/>
</dbReference>
<dbReference type="NCBIfam" id="TIGR03598">
    <property type="entry name" value="GTPase_YsxC"/>
    <property type="match status" value="1"/>
</dbReference>
<evidence type="ECO:0000256" key="4">
    <source>
        <dbReference type="ARBA" id="ARBA00022723"/>
    </source>
</evidence>
<dbReference type="EMBL" id="CP002606">
    <property type="protein sequence ID" value="AEA33426.1"/>
    <property type="molecule type" value="Genomic_DNA"/>
</dbReference>
<evidence type="ECO:0000256" key="7">
    <source>
        <dbReference type="ARBA" id="ARBA00023134"/>
    </source>
</evidence>
<dbReference type="InterPro" id="IPR005225">
    <property type="entry name" value="Small_GTP-bd"/>
</dbReference>
<dbReference type="HOGENOM" id="CLU_033732_3_1_7"/>
<dbReference type="NCBIfam" id="TIGR00231">
    <property type="entry name" value="small_GTP"/>
    <property type="match status" value="1"/>
</dbReference>
<evidence type="ECO:0000256" key="6">
    <source>
        <dbReference type="ARBA" id="ARBA00022842"/>
    </source>
</evidence>
<dbReference type="GO" id="GO:0046872">
    <property type="term" value="F:metal ion binding"/>
    <property type="evidence" value="ECO:0007669"/>
    <property type="project" value="UniProtKB-KW"/>
</dbReference>
<dbReference type="KEGG" id="hmr:Hipma_0454"/>
<dbReference type="PROSITE" id="PS51706">
    <property type="entry name" value="G_ENGB"/>
    <property type="match status" value="1"/>
</dbReference>
<dbReference type="InterPro" id="IPR019987">
    <property type="entry name" value="GTP-bd_ribosome_bio_YsxC"/>
</dbReference>
<comment type="function">
    <text evidence="10">Necessary for normal cell division and for the maintenance of normal septation.</text>
</comment>
<protein>
    <recommendedName>
        <fullName evidence="10">Probable GTP-binding protein EngB</fullName>
    </recommendedName>
</protein>
<dbReference type="Pfam" id="PF01926">
    <property type="entry name" value="MMR_HSR1"/>
    <property type="match status" value="1"/>
</dbReference>
<evidence type="ECO:0000256" key="1">
    <source>
        <dbReference type="ARBA" id="ARBA00001946"/>
    </source>
</evidence>
<dbReference type="PANTHER" id="PTHR11649">
    <property type="entry name" value="MSS1/TRME-RELATED GTP-BINDING PROTEIN"/>
    <property type="match status" value="1"/>
</dbReference>
<proteinExistence type="inferred from homology"/>
<feature type="domain" description="EngB-type G" evidence="11">
    <location>
        <begin position="42"/>
        <end position="211"/>
    </location>
</feature>
<keyword evidence="4" id="KW-0479">Metal-binding</keyword>
<keyword evidence="7 10" id="KW-0342">GTP-binding</keyword>
<accession>F2LU27</accession>
<dbReference type="InterPro" id="IPR027417">
    <property type="entry name" value="P-loop_NTPase"/>
</dbReference>
<dbReference type="Proteomes" id="UP000008139">
    <property type="component" value="Chromosome"/>
</dbReference>
<comment type="similarity">
    <text evidence="2 10">Belongs to the TRAFAC class TrmE-Era-EngA-EngB-Septin-like GTPase superfamily. EngB GTPase family.</text>
</comment>
<evidence type="ECO:0000256" key="8">
    <source>
        <dbReference type="ARBA" id="ARBA00023210"/>
    </source>
</evidence>
<dbReference type="InParanoid" id="F2LU27"/>
<keyword evidence="9 10" id="KW-0131">Cell cycle</keyword>
<keyword evidence="8 10" id="KW-0717">Septation</keyword>
<keyword evidence="5 10" id="KW-0547">Nucleotide-binding</keyword>
<gene>
    <name evidence="10" type="primary">engB</name>
    <name evidence="12" type="ordered locus">Hipma_0454</name>
</gene>
<evidence type="ECO:0000256" key="2">
    <source>
        <dbReference type="ARBA" id="ARBA00009638"/>
    </source>
</evidence>
<dbReference type="SUPFAM" id="SSF52540">
    <property type="entry name" value="P-loop containing nucleoside triphosphate hydrolases"/>
    <property type="match status" value="1"/>
</dbReference>
<evidence type="ECO:0000259" key="11">
    <source>
        <dbReference type="PROSITE" id="PS51706"/>
    </source>
</evidence>
<comment type="cofactor">
    <cofactor evidence="1">
        <name>Mg(2+)</name>
        <dbReference type="ChEBI" id="CHEBI:18420"/>
    </cofactor>
</comment>
<keyword evidence="13" id="KW-1185">Reference proteome</keyword>
<dbReference type="GO" id="GO:0005525">
    <property type="term" value="F:GTP binding"/>
    <property type="evidence" value="ECO:0007669"/>
    <property type="project" value="UniProtKB-UniRule"/>
</dbReference>
<dbReference type="AlphaFoldDB" id="F2LU27"/>